<keyword evidence="2" id="KW-1185">Reference proteome</keyword>
<sequence length="62" mass="7120">MVELCKHNKGTEKVVEYLESKNIEYFVANCLDECEICHSKVFIKKDGEVISADTVEELLNKI</sequence>
<dbReference type="InterPro" id="IPR009910">
    <property type="entry name" value="DUF1450"/>
</dbReference>
<accession>A0ABY8PTF5</accession>
<proteinExistence type="predicted"/>
<name>A0ABY8PTF5_9BACT</name>
<evidence type="ECO:0000313" key="2">
    <source>
        <dbReference type="Proteomes" id="UP001232493"/>
    </source>
</evidence>
<reference evidence="1 2" key="1">
    <citation type="submission" date="2021-02" db="EMBL/GenBank/DDBJ databases">
        <title>Characterization of Marinitoga sp. nov. str. BP5-C20A.</title>
        <authorList>
            <person name="Erauso G."/>
            <person name="Postec A."/>
        </authorList>
    </citation>
    <scope>NUCLEOTIDE SEQUENCE [LARGE SCALE GENOMIC DNA]</scope>
    <source>
        <strain evidence="1 2">BP5-C20A</strain>
    </source>
</reference>
<gene>
    <name evidence="1" type="ORF">JRV97_05020</name>
</gene>
<protein>
    <submittedName>
        <fullName evidence="1">DUF1450 domain-containing protein</fullName>
    </submittedName>
</protein>
<dbReference type="Proteomes" id="UP001232493">
    <property type="component" value="Chromosome"/>
</dbReference>
<dbReference type="Pfam" id="PF07293">
    <property type="entry name" value="DUF1450"/>
    <property type="match status" value="1"/>
</dbReference>
<organism evidence="1 2">
    <name type="scientific">Marinitoga aeolica</name>
    <dbReference type="NCBI Taxonomy" id="2809031"/>
    <lineage>
        <taxon>Bacteria</taxon>
        <taxon>Thermotogati</taxon>
        <taxon>Thermotogota</taxon>
        <taxon>Thermotogae</taxon>
        <taxon>Petrotogales</taxon>
        <taxon>Petrotogaceae</taxon>
        <taxon>Marinitoga</taxon>
    </lineage>
</organism>
<evidence type="ECO:0000313" key="1">
    <source>
        <dbReference type="EMBL" id="WGS65914.1"/>
    </source>
</evidence>
<dbReference type="RefSeq" id="WP_281000804.1">
    <property type="nucleotide sequence ID" value="NZ_CP069362.1"/>
</dbReference>
<dbReference type="EMBL" id="CP069362">
    <property type="protein sequence ID" value="WGS65914.1"/>
    <property type="molecule type" value="Genomic_DNA"/>
</dbReference>